<dbReference type="Pfam" id="PF00501">
    <property type="entry name" value="AMP-binding"/>
    <property type="match status" value="1"/>
</dbReference>
<dbReference type="SUPFAM" id="SSF56801">
    <property type="entry name" value="Acetyl-CoA synthetase-like"/>
    <property type="match status" value="1"/>
</dbReference>
<dbReference type="PANTHER" id="PTHR43767">
    <property type="entry name" value="LONG-CHAIN-FATTY-ACID--COA LIGASE"/>
    <property type="match status" value="1"/>
</dbReference>
<dbReference type="Gene3D" id="3.30.300.30">
    <property type="match status" value="1"/>
</dbReference>
<dbReference type="PANTHER" id="PTHR43767:SF1">
    <property type="entry name" value="NONRIBOSOMAL PEPTIDE SYNTHASE PES1 (EUROFUNG)-RELATED"/>
    <property type="match status" value="1"/>
</dbReference>
<organism evidence="2 3">
    <name type="scientific">Rhodococcus sovatensis</name>
    <dbReference type="NCBI Taxonomy" id="1805840"/>
    <lineage>
        <taxon>Bacteria</taxon>
        <taxon>Bacillati</taxon>
        <taxon>Actinomycetota</taxon>
        <taxon>Actinomycetes</taxon>
        <taxon>Mycobacteriales</taxon>
        <taxon>Nocardiaceae</taxon>
        <taxon>Rhodococcus</taxon>
    </lineage>
</organism>
<accession>A0ABZ2PFY4</accession>
<dbReference type="InterPro" id="IPR045851">
    <property type="entry name" value="AMP-bd_C_sf"/>
</dbReference>
<evidence type="ECO:0000313" key="3">
    <source>
        <dbReference type="Proteomes" id="UP001432000"/>
    </source>
</evidence>
<reference evidence="2 3" key="1">
    <citation type="submission" date="2024-03" db="EMBL/GenBank/DDBJ databases">
        <title>Natural products discovery in diverse microorganisms through a two-stage MS feature dereplication strategy.</title>
        <authorList>
            <person name="Zhang R."/>
        </authorList>
    </citation>
    <scope>NUCLEOTIDE SEQUENCE [LARGE SCALE GENOMIC DNA]</scope>
    <source>
        <strain evidence="2 3">18930</strain>
    </source>
</reference>
<protein>
    <submittedName>
        <fullName evidence="2">Class I adenylate-forming enzyme family protein</fullName>
    </submittedName>
</protein>
<dbReference type="InterPro" id="IPR042099">
    <property type="entry name" value="ANL_N_sf"/>
</dbReference>
<dbReference type="InterPro" id="IPR000873">
    <property type="entry name" value="AMP-dep_synth/lig_dom"/>
</dbReference>
<dbReference type="EMBL" id="CP147846">
    <property type="protein sequence ID" value="WXG68034.1"/>
    <property type="molecule type" value="Genomic_DNA"/>
</dbReference>
<evidence type="ECO:0000259" key="1">
    <source>
        <dbReference type="Pfam" id="PF00501"/>
    </source>
</evidence>
<dbReference type="Proteomes" id="UP001432000">
    <property type="component" value="Chromosome"/>
</dbReference>
<keyword evidence="3" id="KW-1185">Reference proteome</keyword>
<name>A0ABZ2PFY4_9NOCA</name>
<proteinExistence type="predicted"/>
<evidence type="ECO:0000313" key="2">
    <source>
        <dbReference type="EMBL" id="WXG68034.1"/>
    </source>
</evidence>
<sequence>MTEATEQPGLIELIRARAEVAPHDPAVGSSPGTAWTYAELTTRIDSVAEGLTRRGLRPGQRMLFSIRPSPESIALVLGTIAAGGTIVFLDPGMSEELFRSRISLIDPKWVAAESLLYAAAAPGPLGTLARRRGLVLPRLSALRAHKIRCGPWLPGVPRGSVEARALLDQCITGPAVGGRSLDSDALVVFTSGTTADPKAVVHSERSLTAAFHALAGRAELGPGSVVYTDQAMIGLPALLSGARWNIPRHPLMSGIDERRFMQFLGDATHAFVVPAHLPKMMSLVAAGEVEFPGSLEQILLGGAPVNAAVLEAVRSVLPDVDVMAIYGMTEILPIATVSGADKLAYEGVGDLVGTPVPGVEVRVADDGELHFSGPNLCTGYLGAGPMSEHASGDLGSLVDGRIVLSGRVKDMFIRGDTNVYPGLYEPRIASLPGVDGCAFVSVPDRYGDEQIILALVTASADAFDRAVDALESIVDHAARPDRVLRVDGIPTSGRASKPDRALLATQLEKVNRS</sequence>
<dbReference type="RefSeq" id="WP_338887981.1">
    <property type="nucleotide sequence ID" value="NZ_CP147846.1"/>
</dbReference>
<feature type="domain" description="AMP-dependent synthetase/ligase" evidence="1">
    <location>
        <begin position="15"/>
        <end position="381"/>
    </location>
</feature>
<dbReference type="InterPro" id="IPR050237">
    <property type="entry name" value="ATP-dep_AMP-bd_enzyme"/>
</dbReference>
<dbReference type="Gene3D" id="3.40.50.12780">
    <property type="entry name" value="N-terminal domain of ligase-like"/>
    <property type="match status" value="1"/>
</dbReference>
<gene>
    <name evidence="2" type="ORF">WDS16_22910</name>
</gene>